<dbReference type="GeneID" id="4584850"/>
<dbReference type="HOGENOM" id="CLU_022730_2_2_1"/>
<dbReference type="SUPFAM" id="SSF51905">
    <property type="entry name" value="FAD/NAD(P)-binding domain"/>
    <property type="match status" value="1"/>
</dbReference>
<accession>A1DNR6</accession>
<keyword evidence="3" id="KW-1185">Reference proteome</keyword>
<sequence length="404" mass="44040">MRDNSPFHFKASSFMGQANCIRRICLDLSAVISELSPTKHSFASLLARISSVTPPVPNPSISYWQEDPPFPNLVDIQSPGLPTTADIVVIGSGISGASLAYTILTQFDKRGISPEIVLLEARDLCSGATGRNGGHIKCSPYVEYAGLKARFGVEHAKKLLGFQRRNLAAILDLVQQNEALKASEAREVQTVDVFTDEGMWVKAKKMVQELRQDAPDMAEDIVVHDGTEACETPRGQIPAAYVVHATDAFAANLLPGLKGKIFPVRGHITAQNPGTLFPKLGGARSWSFIHRRGFDYVSQRPGRGELIAGGGLVQSPEQGMDEFGIWRDDRTCFAIRAYLDGLLPTMFGTHNWGADTGARVKRAWTGCMGFTPDLLPYVGIPDQKITQRKVPTARSSKDAKHPAE</sequence>
<dbReference type="EMBL" id="DS027698">
    <property type="protein sequence ID" value="EAW16437.1"/>
    <property type="molecule type" value="Genomic_DNA"/>
</dbReference>
<organism evidence="2 3">
    <name type="scientific">Neosartorya fischeri (strain ATCC 1020 / DSM 3700 / CBS 544.65 / FGSC A1164 / JCM 1740 / NRRL 181 / WB 181)</name>
    <name type="common">Aspergillus fischerianus</name>
    <dbReference type="NCBI Taxonomy" id="331117"/>
    <lineage>
        <taxon>Eukaryota</taxon>
        <taxon>Fungi</taxon>
        <taxon>Dikarya</taxon>
        <taxon>Ascomycota</taxon>
        <taxon>Pezizomycotina</taxon>
        <taxon>Eurotiomycetes</taxon>
        <taxon>Eurotiomycetidae</taxon>
        <taxon>Eurotiales</taxon>
        <taxon>Aspergillaceae</taxon>
        <taxon>Aspergillus</taxon>
        <taxon>Aspergillus subgen. Fumigati</taxon>
    </lineage>
</organism>
<dbReference type="Proteomes" id="UP000006702">
    <property type="component" value="Unassembled WGS sequence"/>
</dbReference>
<gene>
    <name evidence="2" type="ORF">NFIA_057870</name>
</gene>
<dbReference type="GO" id="GO:0005737">
    <property type="term" value="C:cytoplasm"/>
    <property type="evidence" value="ECO:0007669"/>
    <property type="project" value="TreeGrafter"/>
</dbReference>
<evidence type="ECO:0000259" key="1">
    <source>
        <dbReference type="Pfam" id="PF01266"/>
    </source>
</evidence>
<dbReference type="STRING" id="331117.A1DNR6"/>
<dbReference type="KEGG" id="nfi:NFIA_057870"/>
<dbReference type="PANTHER" id="PTHR13847:SF213">
    <property type="entry name" value="DEPENDENT OXIDOREDUCTASE, PUTATIVE-RELATED"/>
    <property type="match status" value="1"/>
</dbReference>
<dbReference type="OrthoDB" id="512662at2759"/>
<name>A1DNR6_NEOFI</name>
<reference evidence="3" key="1">
    <citation type="journal article" date="2008" name="PLoS Genet.">
        <title>Genomic islands in the pathogenic filamentous fungus Aspergillus fumigatus.</title>
        <authorList>
            <person name="Fedorova N.D."/>
            <person name="Khaldi N."/>
            <person name="Joardar V.S."/>
            <person name="Maiti R."/>
            <person name="Amedeo P."/>
            <person name="Anderson M.J."/>
            <person name="Crabtree J."/>
            <person name="Silva J.C."/>
            <person name="Badger J.H."/>
            <person name="Albarraq A."/>
            <person name="Angiuoli S."/>
            <person name="Bussey H."/>
            <person name="Bowyer P."/>
            <person name="Cotty P.J."/>
            <person name="Dyer P.S."/>
            <person name="Egan A."/>
            <person name="Galens K."/>
            <person name="Fraser-Liggett C.M."/>
            <person name="Haas B.J."/>
            <person name="Inman J.M."/>
            <person name="Kent R."/>
            <person name="Lemieux S."/>
            <person name="Malavazi I."/>
            <person name="Orvis J."/>
            <person name="Roemer T."/>
            <person name="Ronning C.M."/>
            <person name="Sundaram J.P."/>
            <person name="Sutton G."/>
            <person name="Turner G."/>
            <person name="Venter J.C."/>
            <person name="White O.R."/>
            <person name="Whitty B.R."/>
            <person name="Youngman P."/>
            <person name="Wolfe K.H."/>
            <person name="Goldman G.H."/>
            <person name="Wortman J.R."/>
            <person name="Jiang B."/>
            <person name="Denning D.W."/>
            <person name="Nierman W.C."/>
        </authorList>
    </citation>
    <scope>NUCLEOTIDE SEQUENCE [LARGE SCALE GENOMIC DNA]</scope>
    <source>
        <strain evidence="3">ATCC 1020 / DSM 3700 / CBS 544.65 / FGSC A1164 / JCM 1740 / NRRL 181 / WB 181</strain>
    </source>
</reference>
<dbReference type="Gene3D" id="3.30.9.10">
    <property type="entry name" value="D-Amino Acid Oxidase, subunit A, domain 2"/>
    <property type="match status" value="1"/>
</dbReference>
<proteinExistence type="predicted"/>
<dbReference type="AlphaFoldDB" id="A1DNR6"/>
<dbReference type="Gene3D" id="3.50.50.60">
    <property type="entry name" value="FAD/NAD(P)-binding domain"/>
    <property type="match status" value="2"/>
</dbReference>
<dbReference type="RefSeq" id="XP_001258334.1">
    <property type="nucleotide sequence ID" value="XM_001258333.1"/>
</dbReference>
<dbReference type="Pfam" id="PF01266">
    <property type="entry name" value="DAO"/>
    <property type="match status" value="1"/>
</dbReference>
<dbReference type="InterPro" id="IPR036188">
    <property type="entry name" value="FAD/NAD-bd_sf"/>
</dbReference>
<dbReference type="InterPro" id="IPR006076">
    <property type="entry name" value="FAD-dep_OxRdtase"/>
</dbReference>
<evidence type="ECO:0000313" key="2">
    <source>
        <dbReference type="EMBL" id="EAW16437.1"/>
    </source>
</evidence>
<dbReference type="OMA" id="WAWLCGT"/>
<evidence type="ECO:0000313" key="3">
    <source>
        <dbReference type="Proteomes" id="UP000006702"/>
    </source>
</evidence>
<dbReference type="eggNOG" id="ENOG502QRBS">
    <property type="taxonomic scope" value="Eukaryota"/>
</dbReference>
<protein>
    <submittedName>
        <fullName evidence="2">FAD dependent oxidoreductase, putative</fullName>
    </submittedName>
</protein>
<dbReference type="PANTHER" id="PTHR13847">
    <property type="entry name" value="SARCOSINE DEHYDROGENASE-RELATED"/>
    <property type="match status" value="1"/>
</dbReference>
<feature type="domain" description="FAD dependent oxidoreductase" evidence="1">
    <location>
        <begin position="86"/>
        <end position="380"/>
    </location>
</feature>
<dbReference type="VEuPathDB" id="FungiDB:NFIA_057870"/>